<dbReference type="Pfam" id="PF03169">
    <property type="entry name" value="OPT"/>
    <property type="match status" value="1"/>
</dbReference>
<keyword evidence="3" id="KW-0813">Transport</keyword>
<comment type="subcellular location">
    <subcellularLocation>
        <location evidence="1">Membrane</location>
        <topology evidence="1">Multi-pass membrane protein</topology>
    </subcellularLocation>
</comment>
<evidence type="ECO:0000256" key="6">
    <source>
        <dbReference type="ARBA" id="ARBA00023136"/>
    </source>
</evidence>
<evidence type="ECO:0000256" key="3">
    <source>
        <dbReference type="ARBA" id="ARBA00022448"/>
    </source>
</evidence>
<feature type="transmembrane region" description="Helical" evidence="8">
    <location>
        <begin position="269"/>
        <end position="285"/>
    </location>
</feature>
<keyword evidence="6 8" id="KW-0472">Membrane</keyword>
<feature type="region of interest" description="Disordered" evidence="7">
    <location>
        <begin position="431"/>
        <end position="451"/>
    </location>
</feature>
<feature type="transmembrane region" description="Helical" evidence="8">
    <location>
        <begin position="130"/>
        <end position="152"/>
    </location>
</feature>
<proteinExistence type="inferred from homology"/>
<dbReference type="InterPro" id="IPR004813">
    <property type="entry name" value="OPT"/>
</dbReference>
<feature type="region of interest" description="Disordered" evidence="7">
    <location>
        <begin position="222"/>
        <end position="259"/>
    </location>
</feature>
<keyword evidence="4 8" id="KW-0812">Transmembrane</keyword>
<keyword evidence="5 8" id="KW-1133">Transmembrane helix</keyword>
<dbReference type="PANTHER" id="PTHR31645">
    <property type="entry name" value="OLIGOPEPTIDE TRANSPORTER YGL114W-RELATED"/>
    <property type="match status" value="1"/>
</dbReference>
<comment type="caution">
    <text evidence="9">The sequence shown here is derived from an EMBL/GenBank/DDBJ whole genome shotgun (WGS) entry which is preliminary data.</text>
</comment>
<evidence type="ECO:0000256" key="7">
    <source>
        <dbReference type="SAM" id="MobiDB-lite"/>
    </source>
</evidence>
<dbReference type="STRING" id="1182541.W9Y4R7"/>
<evidence type="ECO:0000256" key="4">
    <source>
        <dbReference type="ARBA" id="ARBA00022692"/>
    </source>
</evidence>
<comment type="similarity">
    <text evidence="2">Belongs to the oligopeptide OPT transporter family.</text>
</comment>
<feature type="compositionally biased region" description="Polar residues" evidence="7">
    <location>
        <begin position="227"/>
        <end position="236"/>
    </location>
</feature>
<evidence type="ECO:0000313" key="10">
    <source>
        <dbReference type="Proteomes" id="UP000019484"/>
    </source>
</evidence>
<dbReference type="GO" id="GO:0000329">
    <property type="term" value="C:fungal-type vacuole membrane"/>
    <property type="evidence" value="ECO:0007669"/>
    <property type="project" value="TreeGrafter"/>
</dbReference>
<feature type="transmembrane region" description="Helical" evidence="8">
    <location>
        <begin position="714"/>
        <end position="739"/>
    </location>
</feature>
<evidence type="ECO:0000313" key="9">
    <source>
        <dbReference type="EMBL" id="EXJ87812.1"/>
    </source>
</evidence>
<dbReference type="GO" id="GO:0035673">
    <property type="term" value="F:oligopeptide transmembrane transporter activity"/>
    <property type="evidence" value="ECO:0007669"/>
    <property type="project" value="InterPro"/>
</dbReference>
<evidence type="ECO:0000256" key="2">
    <source>
        <dbReference type="ARBA" id="ARBA00008807"/>
    </source>
</evidence>
<dbReference type="PANTHER" id="PTHR31645:SF0">
    <property type="entry name" value="OLIGOPEPTIDE TRANSPORTER YGL114W-RELATED"/>
    <property type="match status" value="1"/>
</dbReference>
<dbReference type="EMBL" id="AMWN01000004">
    <property type="protein sequence ID" value="EXJ87812.1"/>
    <property type="molecule type" value="Genomic_DNA"/>
</dbReference>
<dbReference type="Proteomes" id="UP000019484">
    <property type="component" value="Unassembled WGS sequence"/>
</dbReference>
<accession>W9Y4R7</accession>
<name>W9Y4R7_9EURO</name>
<feature type="transmembrane region" description="Helical" evidence="8">
    <location>
        <begin position="320"/>
        <end position="346"/>
    </location>
</feature>
<dbReference type="AlphaFoldDB" id="W9Y4R7"/>
<dbReference type="RefSeq" id="XP_007723818.1">
    <property type="nucleotide sequence ID" value="XM_007725628.1"/>
</dbReference>
<feature type="transmembrane region" description="Helical" evidence="8">
    <location>
        <begin position="172"/>
        <end position="193"/>
    </location>
</feature>
<feature type="region of interest" description="Disordered" evidence="7">
    <location>
        <begin position="1"/>
        <end position="42"/>
    </location>
</feature>
<organism evidence="9 10">
    <name type="scientific">Capronia coronata CBS 617.96</name>
    <dbReference type="NCBI Taxonomy" id="1182541"/>
    <lineage>
        <taxon>Eukaryota</taxon>
        <taxon>Fungi</taxon>
        <taxon>Dikarya</taxon>
        <taxon>Ascomycota</taxon>
        <taxon>Pezizomycotina</taxon>
        <taxon>Eurotiomycetes</taxon>
        <taxon>Chaetothyriomycetidae</taxon>
        <taxon>Chaetothyriales</taxon>
        <taxon>Herpotrichiellaceae</taxon>
        <taxon>Capronia</taxon>
    </lineage>
</organism>
<feature type="compositionally biased region" description="Basic and acidic residues" evidence="7">
    <location>
        <begin position="237"/>
        <end position="259"/>
    </location>
</feature>
<reference evidence="9 10" key="1">
    <citation type="submission" date="2013-03" db="EMBL/GenBank/DDBJ databases">
        <title>The Genome Sequence of Capronia coronata CBS 617.96.</title>
        <authorList>
            <consortium name="The Broad Institute Genomics Platform"/>
            <person name="Cuomo C."/>
            <person name="de Hoog S."/>
            <person name="Gorbushina A."/>
            <person name="Walker B."/>
            <person name="Young S.K."/>
            <person name="Zeng Q."/>
            <person name="Gargeya S."/>
            <person name="Fitzgerald M."/>
            <person name="Haas B."/>
            <person name="Abouelleil A."/>
            <person name="Allen A.W."/>
            <person name="Alvarado L."/>
            <person name="Arachchi H.M."/>
            <person name="Berlin A.M."/>
            <person name="Chapman S.B."/>
            <person name="Gainer-Dewar J."/>
            <person name="Goldberg J."/>
            <person name="Griggs A."/>
            <person name="Gujja S."/>
            <person name="Hansen M."/>
            <person name="Howarth C."/>
            <person name="Imamovic A."/>
            <person name="Ireland A."/>
            <person name="Larimer J."/>
            <person name="McCowan C."/>
            <person name="Murphy C."/>
            <person name="Pearson M."/>
            <person name="Poon T.W."/>
            <person name="Priest M."/>
            <person name="Roberts A."/>
            <person name="Saif S."/>
            <person name="Shea T."/>
            <person name="Sisk P."/>
            <person name="Sykes S."/>
            <person name="Wortman J."/>
            <person name="Nusbaum C."/>
            <person name="Birren B."/>
        </authorList>
    </citation>
    <scope>NUCLEOTIDE SEQUENCE [LARGE SCALE GENOMIC DNA]</scope>
    <source>
        <strain evidence="9 10">CBS 617.96</strain>
    </source>
</reference>
<keyword evidence="10" id="KW-1185">Reference proteome</keyword>
<dbReference type="HOGENOM" id="CLU_010539_2_0_1"/>
<feature type="transmembrane region" description="Helical" evidence="8">
    <location>
        <begin position="74"/>
        <end position="92"/>
    </location>
</feature>
<protein>
    <submittedName>
        <fullName evidence="9">Uncharacterized protein</fullName>
    </submittedName>
</protein>
<feature type="transmembrane region" description="Helical" evidence="8">
    <location>
        <begin position="461"/>
        <end position="480"/>
    </location>
</feature>
<dbReference type="OrthoDB" id="627262at2759"/>
<feature type="transmembrane region" description="Helical" evidence="8">
    <location>
        <begin position="366"/>
        <end position="389"/>
    </location>
</feature>
<feature type="transmembrane region" description="Helical" evidence="8">
    <location>
        <begin position="486"/>
        <end position="507"/>
    </location>
</feature>
<gene>
    <name evidence="9" type="ORF">A1O1_04739</name>
</gene>
<dbReference type="eggNOG" id="ENOG502QQ2H">
    <property type="taxonomic scope" value="Eukaryota"/>
</dbReference>
<dbReference type="InterPro" id="IPR045035">
    <property type="entry name" value="YSL-like"/>
</dbReference>
<dbReference type="NCBIfam" id="TIGR00728">
    <property type="entry name" value="OPT_sfam"/>
    <property type="match status" value="1"/>
</dbReference>
<evidence type="ECO:0000256" key="1">
    <source>
        <dbReference type="ARBA" id="ARBA00004141"/>
    </source>
</evidence>
<sequence>MAPDRGPHSHSRSRSSSTSVSDHEDHSRSLPSSSAVLARPGQHLTARNRSDHACYAGSSTADPALDGTNFTLRGLAVGTGIGIIICFSNTYFGLQTGWVSGMAMPASLIGFAVFKALSPYLALPFTPVENVLVQTVAGAVGTMPLGLGFVGVMPSLEFLLTKSEGAPIDLSLWRLFVWGVGLCLFGVVFAVPLRKQVIVRERLKFPSGTATALMISVLHGGAKNEGSKSSDIATQGTEEREGLLRESERDDQTSRSDEHDVRADWKKQIRLLVVAFSGSGVYTLLQYFVPVLHRLPIFGTYLAHNWVWNLNPSPAYVGQGIIMGPATTFHMLLGAIIGWAILSPIAKHNGWAPGPVDDWETGSKGWIVWVSLAIMLADAIVNLGWLLLLPTIKYTPNWIRSVKDYYRASSSWADFLPGRRVAGYLSLDTSPRAQTQKPAADDTDELPNDAPPEHLVSGRTVAILLPLTLVLCVICIHITFGRYIPISLNILAILLALVLSIMGVRALGETDLNPVSGISKLTQLVFALITPAGKHANHAIVINLLAGAVSEAGALQAGDILQDLKAGHLIGASPKAQFYGQMIGSLVGAFVSAAVYKLYVSVYQIPGELFEIPTAYVWIFTARLVTGKGLPPMAWQCSLVAGAVFALTTSLRIYMLAYRDEKPWCRKFHPWIPGGIAVAVGMYNTPSFTLARTVGGIISYWWVGWKQRSETKVIVLASGLILGEGVMSIVNLVLASLGVPHL</sequence>
<feature type="transmembrane region" description="Helical" evidence="8">
    <location>
        <begin position="578"/>
        <end position="599"/>
    </location>
</feature>
<dbReference type="GeneID" id="19159617"/>
<evidence type="ECO:0000256" key="8">
    <source>
        <dbReference type="SAM" id="Phobius"/>
    </source>
</evidence>
<evidence type="ECO:0000256" key="5">
    <source>
        <dbReference type="ARBA" id="ARBA00022989"/>
    </source>
</evidence>
<feature type="transmembrane region" description="Helical" evidence="8">
    <location>
        <begin position="633"/>
        <end position="655"/>
    </location>
</feature>
<feature type="transmembrane region" description="Helical" evidence="8">
    <location>
        <begin position="98"/>
        <end position="118"/>
    </location>
</feature>